<comment type="similarity">
    <text evidence="10">Belongs to the ELO family.</text>
</comment>
<evidence type="ECO:0000256" key="9">
    <source>
        <dbReference type="ARBA" id="ARBA00023160"/>
    </source>
</evidence>
<evidence type="ECO:0000256" key="10">
    <source>
        <dbReference type="RuleBase" id="RU361115"/>
    </source>
</evidence>
<keyword evidence="4 10" id="KW-0812">Transmembrane</keyword>
<dbReference type="InterPro" id="IPR002076">
    <property type="entry name" value="ELO_fam"/>
</dbReference>
<name>A0AAV2QXB7_MEGNR</name>
<evidence type="ECO:0000256" key="11">
    <source>
        <dbReference type="SAM" id="MobiDB-lite"/>
    </source>
</evidence>
<evidence type="ECO:0000256" key="1">
    <source>
        <dbReference type="ARBA" id="ARBA00004141"/>
    </source>
</evidence>
<accession>A0AAV2QXB7</accession>
<dbReference type="GO" id="GO:0042761">
    <property type="term" value="P:very long-chain fatty acid biosynthetic process"/>
    <property type="evidence" value="ECO:0007669"/>
    <property type="project" value="TreeGrafter"/>
</dbReference>
<comment type="caution">
    <text evidence="12">The sequence shown here is derived from an EMBL/GenBank/DDBJ whole genome shotgun (WGS) entry which is preliminary data.</text>
</comment>
<dbReference type="EC" id="2.3.1.199" evidence="10"/>
<dbReference type="GO" id="GO:0030148">
    <property type="term" value="P:sphingolipid biosynthetic process"/>
    <property type="evidence" value="ECO:0007669"/>
    <property type="project" value="TreeGrafter"/>
</dbReference>
<keyword evidence="9 10" id="KW-0275">Fatty acid biosynthesis</keyword>
<evidence type="ECO:0000313" key="12">
    <source>
        <dbReference type="EMBL" id="CAL4102864.1"/>
    </source>
</evidence>
<sequence>MPPQGNSGYSQGSQEIRSDNGNDCDANHPTTTPNDLDELKKDVLNGNVISEAKEVPNGKAGAEGPKADAPAEAAKGPSDEEREATLHKTGLIASLATIGCFFYGKFVVGDSLPTDDRQDDWLLMYSPVPTLVASLLFVYSVTCLGPRLMRGRTPFTTELKGLMMFYNAFQVGFSAWITYQFAAGGWLSGYSWRCQLCDYSNNPQALVMLSGCYWYYFSKFVDFLDTIFFVLHKKYEHISLLHVIHHSVMPVSMYFGVRFIPGGHATLLAFLNSFVHVVMYFYYLVSAMGPQFRKFLWWKKYLTKMQLVQFATVMIHSGQLAFSDCPVPNAVIRWVGGMAAMFFGLFSDFYIKAYLKRRSQSAKKSQKKHISFDLKDIIPCHNDVIKATGEESTLPVSPKGRHMMQDLRKRNPIDSIVGGVEWRVQAGL</sequence>
<feature type="transmembrane region" description="Helical" evidence="10">
    <location>
        <begin position="238"/>
        <end position="257"/>
    </location>
</feature>
<keyword evidence="2 10" id="KW-0444">Lipid biosynthesis</keyword>
<comment type="catalytic activity">
    <reaction evidence="10">
        <text>a very-long-chain acyl-CoA + malonyl-CoA + H(+) = a very-long-chain 3-oxoacyl-CoA + CO2 + CoA</text>
        <dbReference type="Rhea" id="RHEA:32727"/>
        <dbReference type="ChEBI" id="CHEBI:15378"/>
        <dbReference type="ChEBI" id="CHEBI:16526"/>
        <dbReference type="ChEBI" id="CHEBI:57287"/>
        <dbReference type="ChEBI" id="CHEBI:57384"/>
        <dbReference type="ChEBI" id="CHEBI:90725"/>
        <dbReference type="ChEBI" id="CHEBI:90736"/>
        <dbReference type="EC" id="2.3.1.199"/>
    </reaction>
</comment>
<keyword evidence="6 10" id="KW-1133">Transmembrane helix</keyword>
<evidence type="ECO:0000256" key="8">
    <source>
        <dbReference type="ARBA" id="ARBA00023136"/>
    </source>
</evidence>
<gene>
    <name evidence="12" type="ORF">MNOR_LOCUS17416</name>
</gene>
<dbReference type="AlphaFoldDB" id="A0AAV2QXB7"/>
<dbReference type="EMBL" id="CAXKWB010011961">
    <property type="protein sequence ID" value="CAL4102864.1"/>
    <property type="molecule type" value="Genomic_DNA"/>
</dbReference>
<feature type="transmembrane region" description="Helical" evidence="10">
    <location>
        <begin position="161"/>
        <end position="182"/>
    </location>
</feature>
<feature type="transmembrane region" description="Helical" evidence="10">
    <location>
        <begin position="334"/>
        <end position="355"/>
    </location>
</feature>
<keyword evidence="7 10" id="KW-0443">Lipid metabolism</keyword>
<dbReference type="GO" id="GO:0034625">
    <property type="term" value="P:fatty acid elongation, monounsaturated fatty acid"/>
    <property type="evidence" value="ECO:0007669"/>
    <property type="project" value="TreeGrafter"/>
</dbReference>
<evidence type="ECO:0000256" key="7">
    <source>
        <dbReference type="ARBA" id="ARBA00023098"/>
    </source>
</evidence>
<proteinExistence type="inferred from homology"/>
<feature type="transmembrane region" description="Helical" evidence="10">
    <location>
        <begin position="263"/>
        <end position="285"/>
    </location>
</feature>
<evidence type="ECO:0000256" key="2">
    <source>
        <dbReference type="ARBA" id="ARBA00022516"/>
    </source>
</evidence>
<keyword evidence="5 10" id="KW-0276">Fatty acid metabolism</keyword>
<evidence type="ECO:0000256" key="3">
    <source>
        <dbReference type="ARBA" id="ARBA00022679"/>
    </source>
</evidence>
<keyword evidence="13" id="KW-1185">Reference proteome</keyword>
<keyword evidence="8 10" id="KW-0472">Membrane</keyword>
<feature type="transmembrane region" description="Helical" evidence="10">
    <location>
        <begin position="90"/>
        <end position="108"/>
    </location>
</feature>
<feature type="compositionally biased region" description="Polar residues" evidence="11">
    <location>
        <begin position="1"/>
        <end position="21"/>
    </location>
</feature>
<feature type="region of interest" description="Disordered" evidence="11">
    <location>
        <begin position="1"/>
        <end position="82"/>
    </location>
</feature>
<evidence type="ECO:0000256" key="6">
    <source>
        <dbReference type="ARBA" id="ARBA00022989"/>
    </source>
</evidence>
<reference evidence="12 13" key="1">
    <citation type="submission" date="2024-05" db="EMBL/GenBank/DDBJ databases">
        <authorList>
            <person name="Wallberg A."/>
        </authorList>
    </citation>
    <scope>NUCLEOTIDE SEQUENCE [LARGE SCALE GENOMIC DNA]</scope>
</reference>
<comment type="subcellular location">
    <subcellularLocation>
        <location evidence="1">Membrane</location>
        <topology evidence="1">Multi-pass membrane protein</topology>
    </subcellularLocation>
</comment>
<feature type="transmembrane region" description="Helical" evidence="10">
    <location>
        <begin position="128"/>
        <end position="149"/>
    </location>
</feature>
<organism evidence="12 13">
    <name type="scientific">Meganyctiphanes norvegica</name>
    <name type="common">Northern krill</name>
    <name type="synonym">Thysanopoda norvegica</name>
    <dbReference type="NCBI Taxonomy" id="48144"/>
    <lineage>
        <taxon>Eukaryota</taxon>
        <taxon>Metazoa</taxon>
        <taxon>Ecdysozoa</taxon>
        <taxon>Arthropoda</taxon>
        <taxon>Crustacea</taxon>
        <taxon>Multicrustacea</taxon>
        <taxon>Malacostraca</taxon>
        <taxon>Eumalacostraca</taxon>
        <taxon>Eucarida</taxon>
        <taxon>Euphausiacea</taxon>
        <taxon>Euphausiidae</taxon>
        <taxon>Meganyctiphanes</taxon>
    </lineage>
</organism>
<dbReference type="GO" id="GO:0009922">
    <property type="term" value="F:fatty acid elongase activity"/>
    <property type="evidence" value="ECO:0007669"/>
    <property type="project" value="UniProtKB-EC"/>
</dbReference>
<dbReference type="GO" id="GO:0019367">
    <property type="term" value="P:fatty acid elongation, saturated fatty acid"/>
    <property type="evidence" value="ECO:0007669"/>
    <property type="project" value="TreeGrafter"/>
</dbReference>
<dbReference type="PANTHER" id="PTHR11157:SF167">
    <property type="entry name" value="ELONGATION OF VERY LONG CHAIN FATTY ACIDS PROTEIN"/>
    <property type="match status" value="1"/>
</dbReference>
<dbReference type="Pfam" id="PF01151">
    <property type="entry name" value="ELO"/>
    <property type="match status" value="1"/>
</dbReference>
<dbReference type="GO" id="GO:0034626">
    <property type="term" value="P:fatty acid elongation, polyunsaturated fatty acid"/>
    <property type="evidence" value="ECO:0007669"/>
    <property type="project" value="TreeGrafter"/>
</dbReference>
<evidence type="ECO:0000313" key="13">
    <source>
        <dbReference type="Proteomes" id="UP001497623"/>
    </source>
</evidence>
<keyword evidence="3 10" id="KW-0808">Transferase</keyword>
<protein>
    <recommendedName>
        <fullName evidence="10">Elongation of very long chain fatty acids protein</fullName>
        <ecNumber evidence="10">2.3.1.199</ecNumber>
    </recommendedName>
    <alternativeName>
        <fullName evidence="10">Very-long-chain 3-oxoacyl-CoA synthase</fullName>
    </alternativeName>
</protein>
<evidence type="ECO:0000256" key="5">
    <source>
        <dbReference type="ARBA" id="ARBA00022832"/>
    </source>
</evidence>
<dbReference type="Proteomes" id="UP001497623">
    <property type="component" value="Unassembled WGS sequence"/>
</dbReference>
<evidence type="ECO:0000256" key="4">
    <source>
        <dbReference type="ARBA" id="ARBA00022692"/>
    </source>
</evidence>
<dbReference type="GO" id="GO:0005789">
    <property type="term" value="C:endoplasmic reticulum membrane"/>
    <property type="evidence" value="ECO:0007669"/>
    <property type="project" value="TreeGrafter"/>
</dbReference>
<dbReference type="PANTHER" id="PTHR11157">
    <property type="entry name" value="FATTY ACID ACYL TRANSFERASE-RELATED"/>
    <property type="match status" value="1"/>
</dbReference>